<protein>
    <recommendedName>
        <fullName evidence="4">ATP synthase subunit AtpR</fullName>
    </recommendedName>
</protein>
<keyword evidence="3" id="KW-1185">Reference proteome</keyword>
<name>A0ABP7RFD5_9BURK</name>
<keyword evidence="1" id="KW-0472">Membrane</keyword>
<comment type="caution">
    <text evidence="2">The sequence shown here is derived from an EMBL/GenBank/DDBJ whole genome shotgun (WGS) entry which is preliminary data.</text>
</comment>
<dbReference type="EMBL" id="BAABBP010000016">
    <property type="protein sequence ID" value="GAA3996659.1"/>
    <property type="molecule type" value="Genomic_DNA"/>
</dbReference>
<keyword evidence="1" id="KW-0812">Transmembrane</keyword>
<evidence type="ECO:0000256" key="1">
    <source>
        <dbReference type="SAM" id="Phobius"/>
    </source>
</evidence>
<sequence>MTETIFLFAQPTQGLAFALGLVAGVLASMLFFAGLAWSLRRVLSARQPALVLLLSFVVRAGVLLGLGAALVQLGQPLWALAGYALGFFIVRALALRWGRRAPPPPQAGERGAL</sequence>
<reference evidence="3" key="1">
    <citation type="journal article" date="2019" name="Int. J. Syst. Evol. Microbiol.">
        <title>The Global Catalogue of Microorganisms (GCM) 10K type strain sequencing project: providing services to taxonomists for standard genome sequencing and annotation.</title>
        <authorList>
            <consortium name="The Broad Institute Genomics Platform"/>
            <consortium name="The Broad Institute Genome Sequencing Center for Infectious Disease"/>
            <person name="Wu L."/>
            <person name="Ma J."/>
        </authorList>
    </citation>
    <scope>NUCLEOTIDE SEQUENCE [LARGE SCALE GENOMIC DNA]</scope>
    <source>
        <strain evidence="3">JCM 17561</strain>
    </source>
</reference>
<evidence type="ECO:0000313" key="3">
    <source>
        <dbReference type="Proteomes" id="UP001501627"/>
    </source>
</evidence>
<dbReference type="Proteomes" id="UP001501627">
    <property type="component" value="Unassembled WGS sequence"/>
</dbReference>
<organism evidence="2 3">
    <name type="scientific">Comamonas faecalis</name>
    <dbReference type="NCBI Taxonomy" id="1387849"/>
    <lineage>
        <taxon>Bacteria</taxon>
        <taxon>Pseudomonadati</taxon>
        <taxon>Pseudomonadota</taxon>
        <taxon>Betaproteobacteria</taxon>
        <taxon>Burkholderiales</taxon>
        <taxon>Comamonadaceae</taxon>
        <taxon>Comamonas</taxon>
    </lineage>
</organism>
<evidence type="ECO:0008006" key="4">
    <source>
        <dbReference type="Google" id="ProtNLM"/>
    </source>
</evidence>
<evidence type="ECO:0000313" key="2">
    <source>
        <dbReference type="EMBL" id="GAA3996659.1"/>
    </source>
</evidence>
<feature type="transmembrane region" description="Helical" evidence="1">
    <location>
        <begin position="77"/>
        <end position="94"/>
    </location>
</feature>
<feature type="transmembrane region" description="Helical" evidence="1">
    <location>
        <begin position="49"/>
        <end position="71"/>
    </location>
</feature>
<keyword evidence="1" id="KW-1133">Transmembrane helix</keyword>
<feature type="transmembrane region" description="Helical" evidence="1">
    <location>
        <begin position="15"/>
        <end position="37"/>
    </location>
</feature>
<proteinExistence type="predicted"/>
<gene>
    <name evidence="2" type="ORF">GCM10022279_20390</name>
</gene>
<dbReference type="Pfam" id="PF12966">
    <property type="entry name" value="AtpR"/>
    <property type="match status" value="1"/>
</dbReference>
<dbReference type="InterPro" id="IPR017581">
    <property type="entry name" value="AtpR-like"/>
</dbReference>
<accession>A0ABP7RFD5</accession>
<dbReference type="RefSeq" id="WP_344869607.1">
    <property type="nucleotide sequence ID" value="NZ_BAABBP010000016.1"/>
</dbReference>